<dbReference type="Proteomes" id="UP000515728">
    <property type="component" value="Chromosome"/>
</dbReference>
<feature type="compositionally biased region" description="Basic residues" evidence="1">
    <location>
        <begin position="642"/>
        <end position="651"/>
    </location>
</feature>
<gene>
    <name evidence="4" type="ORF">H6H00_08990</name>
</gene>
<evidence type="ECO:0000313" key="5">
    <source>
        <dbReference type="Proteomes" id="UP000515728"/>
    </source>
</evidence>
<sequence length="651" mass="65708">MCGSSPGAEVVVRRLLVLGALLVGVGLLGGGIAAAEPPTRVGPAVTDAVGVLAAGDEARITEAFARLREANGTQLFVVYVDSFDGAGGQDWADEAASLSQFGRDDVLLAVATGDRAYGVSVADDYGQSDSTVASAITDAEDRLAADDWAGAAIALSDGLGGGAGGFPVAAAVLGGVVVVGGGVYLVGRRRRTRTAQAEVPTDGPAAPRDEFTDVPTDDLAYRASAGLIEVDEAVRTSEVELSAARGHFGDQAVAGFAAALEASKADMLRAFGVRQQLDDDVPEDEPTQRRMHADIIRACRAADERLDAQVAAFDALRNLEATAPEYVAGLAARRETVLARIPQSESTWAALSARYAPSALEPVAGSLDRARNLLEVAGTEVAAARSGLDAGARPAAVVSGRAAEDAITQAETLLDGIPRRGTELVEAAAALPAARAETEQDLAEARALDPSLAPVVARAEAAVTAADQAEASDPIAALRLLDEAGAALDDAIAAARAEQDRRRRTAAVLEQTVLTARSAVAAAADFVTTRRGAVGQQARTRLAEAQRHLALATSGGDPAVALREAQQADSLAQEALRLAQSDVSNWSGPSSGGSAGVDLGSLILGGIISGATRGGGGFGGGGGGFGGGGGRSPGSFGGSSSRGRRGGGGRF</sequence>
<name>A0A7G7MMK7_9PSEU</name>
<feature type="transmembrane region" description="Helical" evidence="2">
    <location>
        <begin position="165"/>
        <end position="186"/>
    </location>
</feature>
<proteinExistence type="predicted"/>
<protein>
    <submittedName>
        <fullName evidence="4">TPM domain-containing protein</fullName>
    </submittedName>
</protein>
<evidence type="ECO:0000256" key="1">
    <source>
        <dbReference type="SAM" id="MobiDB-lite"/>
    </source>
</evidence>
<evidence type="ECO:0000256" key="2">
    <source>
        <dbReference type="SAM" id="Phobius"/>
    </source>
</evidence>
<keyword evidence="2" id="KW-0812">Transmembrane</keyword>
<evidence type="ECO:0000313" key="4">
    <source>
        <dbReference type="EMBL" id="QNG54018.1"/>
    </source>
</evidence>
<organism evidence="4 5">
    <name type="scientific">Pseudonocardia petroleophila</name>
    <dbReference type="NCBI Taxonomy" id="37331"/>
    <lineage>
        <taxon>Bacteria</taxon>
        <taxon>Bacillati</taxon>
        <taxon>Actinomycetota</taxon>
        <taxon>Actinomycetes</taxon>
        <taxon>Pseudonocardiales</taxon>
        <taxon>Pseudonocardiaceae</taxon>
        <taxon>Pseudonocardia</taxon>
    </lineage>
</organism>
<reference evidence="4 5" key="1">
    <citation type="submission" date="2020-08" db="EMBL/GenBank/DDBJ databases">
        <authorList>
            <person name="Mo P."/>
        </authorList>
    </citation>
    <scope>NUCLEOTIDE SEQUENCE [LARGE SCALE GENOMIC DNA]</scope>
    <source>
        <strain evidence="4 5">CGMCC 4.1532</strain>
    </source>
</reference>
<dbReference type="InterPro" id="IPR007621">
    <property type="entry name" value="TPM_dom"/>
</dbReference>
<accession>A0A7G7MMK7</accession>
<dbReference type="Gene3D" id="3.10.310.50">
    <property type="match status" value="1"/>
</dbReference>
<evidence type="ECO:0000259" key="3">
    <source>
        <dbReference type="Pfam" id="PF04536"/>
    </source>
</evidence>
<feature type="compositionally biased region" description="Gly residues" evidence="1">
    <location>
        <begin position="622"/>
        <end position="637"/>
    </location>
</feature>
<keyword evidence="5" id="KW-1185">Reference proteome</keyword>
<keyword evidence="2" id="KW-1133">Transmembrane helix</keyword>
<feature type="domain" description="TPM" evidence="3">
    <location>
        <begin position="45"/>
        <end position="159"/>
    </location>
</feature>
<dbReference type="Pfam" id="PF04536">
    <property type="entry name" value="TPM_phosphatase"/>
    <property type="match status" value="1"/>
</dbReference>
<dbReference type="AlphaFoldDB" id="A0A7G7MMK7"/>
<dbReference type="EMBL" id="CP060131">
    <property type="protein sequence ID" value="QNG54018.1"/>
    <property type="molecule type" value="Genomic_DNA"/>
</dbReference>
<dbReference type="KEGG" id="ppel:H6H00_08990"/>
<feature type="region of interest" description="Disordered" evidence="1">
    <location>
        <begin position="622"/>
        <end position="651"/>
    </location>
</feature>
<feature type="transmembrane region" description="Helical" evidence="2">
    <location>
        <begin position="15"/>
        <end position="35"/>
    </location>
</feature>
<keyword evidence="2" id="KW-0472">Membrane</keyword>